<accession>A0ABT3RNJ5</accession>
<evidence type="ECO:0000259" key="2">
    <source>
        <dbReference type="Pfam" id="PF20584"/>
    </source>
</evidence>
<keyword evidence="1" id="KW-1133">Transmembrane helix</keyword>
<keyword evidence="4" id="KW-1185">Reference proteome</keyword>
<keyword evidence="1" id="KW-0812">Transmembrane</keyword>
<keyword evidence="1" id="KW-0472">Membrane</keyword>
<gene>
    <name evidence="3" type="ORF">OO013_03515</name>
</gene>
<name>A0ABT3RNJ5_9BACT</name>
<dbReference type="InterPro" id="IPR046714">
    <property type="entry name" value="DUF6787"/>
</dbReference>
<reference evidence="3 4" key="1">
    <citation type="submission" date="2022-11" db="EMBL/GenBank/DDBJ databases">
        <title>The characterization of three novel Bacteroidetes species and genomic analysis of their roles in tidal elemental geochemical cycles.</title>
        <authorList>
            <person name="Ma K."/>
        </authorList>
    </citation>
    <scope>NUCLEOTIDE SEQUENCE [LARGE SCALE GENOMIC DNA]</scope>
    <source>
        <strain evidence="3 4">M17</strain>
    </source>
</reference>
<organism evidence="3 4">
    <name type="scientific">Mangrovivirga halotolerans</name>
    <dbReference type="NCBI Taxonomy" id="2993936"/>
    <lineage>
        <taxon>Bacteria</taxon>
        <taxon>Pseudomonadati</taxon>
        <taxon>Bacteroidota</taxon>
        <taxon>Cytophagia</taxon>
        <taxon>Cytophagales</taxon>
        <taxon>Mangrovivirgaceae</taxon>
        <taxon>Mangrovivirga</taxon>
    </lineage>
</organism>
<feature type="domain" description="DUF6787" evidence="2">
    <location>
        <begin position="21"/>
        <end position="96"/>
    </location>
</feature>
<sequence>MKWYKKLQKHWNLKSGKQVAIVLIVFALTGSTAVYLKKFMLDIAGFGPETSLWIKVPFLIIITFINYQILLLAYAFIFGQFKFFWEFEKKMFRRMTGRGRKNKKTDE</sequence>
<feature type="transmembrane region" description="Helical" evidence="1">
    <location>
        <begin position="56"/>
        <end position="85"/>
    </location>
</feature>
<feature type="transmembrane region" description="Helical" evidence="1">
    <location>
        <begin position="20"/>
        <end position="36"/>
    </location>
</feature>
<evidence type="ECO:0000256" key="1">
    <source>
        <dbReference type="SAM" id="Phobius"/>
    </source>
</evidence>
<dbReference type="Proteomes" id="UP001209885">
    <property type="component" value="Unassembled WGS sequence"/>
</dbReference>
<dbReference type="RefSeq" id="WP_266055269.1">
    <property type="nucleotide sequence ID" value="NZ_JAPFQN010000002.1"/>
</dbReference>
<comment type="caution">
    <text evidence="3">The sequence shown here is derived from an EMBL/GenBank/DDBJ whole genome shotgun (WGS) entry which is preliminary data.</text>
</comment>
<evidence type="ECO:0000313" key="4">
    <source>
        <dbReference type="Proteomes" id="UP001209885"/>
    </source>
</evidence>
<dbReference type="EMBL" id="JAPFQN010000002">
    <property type="protein sequence ID" value="MCX2742918.1"/>
    <property type="molecule type" value="Genomic_DNA"/>
</dbReference>
<proteinExistence type="predicted"/>
<dbReference type="Pfam" id="PF20584">
    <property type="entry name" value="DUF6787"/>
    <property type="match status" value="1"/>
</dbReference>
<evidence type="ECO:0000313" key="3">
    <source>
        <dbReference type="EMBL" id="MCX2742918.1"/>
    </source>
</evidence>
<protein>
    <recommendedName>
        <fullName evidence="2">DUF6787 domain-containing protein</fullName>
    </recommendedName>
</protein>